<name>A0A0C9ZB50_9AGAM</name>
<reference evidence="2" key="2">
    <citation type="submission" date="2015-01" db="EMBL/GenBank/DDBJ databases">
        <title>Evolutionary Origins and Diversification of the Mycorrhizal Mutualists.</title>
        <authorList>
            <consortium name="DOE Joint Genome Institute"/>
            <consortium name="Mycorrhizal Genomics Consortium"/>
            <person name="Kohler A."/>
            <person name="Kuo A."/>
            <person name="Nagy L.G."/>
            <person name="Floudas D."/>
            <person name="Copeland A."/>
            <person name="Barry K.W."/>
            <person name="Cichocki N."/>
            <person name="Veneault-Fourrey C."/>
            <person name="LaButti K."/>
            <person name="Lindquist E.A."/>
            <person name="Lipzen A."/>
            <person name="Lundell T."/>
            <person name="Morin E."/>
            <person name="Murat C."/>
            <person name="Riley R."/>
            <person name="Ohm R."/>
            <person name="Sun H."/>
            <person name="Tunlid A."/>
            <person name="Henrissat B."/>
            <person name="Grigoriev I.V."/>
            <person name="Hibbett D.S."/>
            <person name="Martin F."/>
        </authorList>
    </citation>
    <scope>NUCLEOTIDE SEQUENCE [LARGE SCALE GENOMIC DNA]</scope>
    <source>
        <strain evidence="2">UH-Slu-Lm8-n1</strain>
    </source>
</reference>
<dbReference type="HOGENOM" id="CLU_006344_14_1_1"/>
<dbReference type="Proteomes" id="UP000054485">
    <property type="component" value="Unassembled WGS sequence"/>
</dbReference>
<evidence type="ECO:0000313" key="2">
    <source>
        <dbReference type="Proteomes" id="UP000054485"/>
    </source>
</evidence>
<protein>
    <submittedName>
        <fullName evidence="1">Uncharacterized protein</fullName>
    </submittedName>
</protein>
<dbReference type="Pfam" id="PF18759">
    <property type="entry name" value="Plavaka"/>
    <property type="match status" value="2"/>
</dbReference>
<accession>A0A0C9ZB50</accession>
<gene>
    <name evidence="1" type="ORF">CY34DRAFT_17485</name>
</gene>
<dbReference type="EMBL" id="KN835705">
    <property type="protein sequence ID" value="KIK34770.1"/>
    <property type="molecule type" value="Genomic_DNA"/>
</dbReference>
<dbReference type="AlphaFoldDB" id="A0A0C9ZB50"/>
<reference evidence="1 2" key="1">
    <citation type="submission" date="2014-04" db="EMBL/GenBank/DDBJ databases">
        <authorList>
            <consortium name="DOE Joint Genome Institute"/>
            <person name="Kuo A."/>
            <person name="Ruytinx J."/>
            <person name="Rineau F."/>
            <person name="Colpaert J."/>
            <person name="Kohler A."/>
            <person name="Nagy L.G."/>
            <person name="Floudas D."/>
            <person name="Copeland A."/>
            <person name="Barry K.W."/>
            <person name="Cichocki N."/>
            <person name="Veneault-Fourrey C."/>
            <person name="LaButti K."/>
            <person name="Lindquist E.A."/>
            <person name="Lipzen A."/>
            <person name="Lundell T."/>
            <person name="Morin E."/>
            <person name="Murat C."/>
            <person name="Sun H."/>
            <person name="Tunlid A."/>
            <person name="Henrissat B."/>
            <person name="Grigoriev I.V."/>
            <person name="Hibbett D.S."/>
            <person name="Martin F."/>
            <person name="Nordberg H.P."/>
            <person name="Cantor M.N."/>
            <person name="Hua S.X."/>
        </authorList>
    </citation>
    <scope>NUCLEOTIDE SEQUENCE [LARGE SCALE GENOMIC DNA]</scope>
    <source>
        <strain evidence="1 2">UH-Slu-Lm8-n1</strain>
    </source>
</reference>
<keyword evidence="2" id="KW-1185">Reference proteome</keyword>
<organism evidence="1 2">
    <name type="scientific">Suillus luteus UH-Slu-Lm8-n1</name>
    <dbReference type="NCBI Taxonomy" id="930992"/>
    <lineage>
        <taxon>Eukaryota</taxon>
        <taxon>Fungi</taxon>
        <taxon>Dikarya</taxon>
        <taxon>Basidiomycota</taxon>
        <taxon>Agaricomycotina</taxon>
        <taxon>Agaricomycetes</taxon>
        <taxon>Agaricomycetidae</taxon>
        <taxon>Boletales</taxon>
        <taxon>Suillineae</taxon>
        <taxon>Suillaceae</taxon>
        <taxon>Suillus</taxon>
    </lineage>
</organism>
<dbReference type="InParanoid" id="A0A0C9ZB50"/>
<dbReference type="InterPro" id="IPR041078">
    <property type="entry name" value="Plavaka"/>
</dbReference>
<sequence>MKSLQDWAPYHNHLEFETAEFLFKKTQILAADIDKLLHFWGITLAVHGDNPPFSDHKDLYNVIDDTPLGDVPWESFKMEYAGDRLGGEASWMNKEYEVFYRDPHKAVWNMLANPDFKDEIDFVLYREWEEHPDGSHHLCYTAIAHTNYQDIISVDPATHGSTFVPIILGSDKTTVSVAMGQNDFYPLYLSIRNDFLQFQKSIDPCYRKFKKELFHTALTRILENLKPGMTVPEVARCADGHYWHVIYSIGPYIANYKEQVVLAGIVCEWCSKCTAWSSDLDRDGGPRSRKLLDALIEEVNLGTLWDKWGFIADITPFTNNFPCADIYKLIAPDLLHQIIKGIFKDHLVAWVQTVSQMHTWNAAAPSFSGLQRFPEGRGFSQWTGDDSKALMKVYISAIEGHVPTEMVHVFHACLEFCYIAQHDIIMDDTLNTMEDAIQRFRTYREIFKTAGVRDHFSLPHQHSISHYPFLVHQFGAPNGLCSSITESKYIKAVKQPWQRSSKFNALAQMVHTNTCLDQLAAARVNFTEHGMLDGTCASSYATYFEQRTHPDCNDDCDDMMDAARDPMDKDEVEVEGEGDVQVAEGDDDDNDNGVVEGPVANCDVKLVRTIERKRAHTILDLSKEPHLPELPTLL</sequence>
<proteinExistence type="predicted"/>
<dbReference type="OrthoDB" id="2661273at2759"/>
<dbReference type="STRING" id="930992.A0A0C9ZB50"/>
<evidence type="ECO:0000313" key="1">
    <source>
        <dbReference type="EMBL" id="KIK34770.1"/>
    </source>
</evidence>